<organism evidence="1">
    <name type="scientific">Rhodosorus marinus</name>
    <dbReference type="NCBI Taxonomy" id="101924"/>
    <lineage>
        <taxon>Eukaryota</taxon>
        <taxon>Rhodophyta</taxon>
        <taxon>Stylonematophyceae</taxon>
        <taxon>Stylonematales</taxon>
        <taxon>Stylonemataceae</taxon>
        <taxon>Rhodosorus</taxon>
    </lineage>
</organism>
<name>A0A7S3E7V9_9RHOD</name>
<evidence type="ECO:0000313" key="1">
    <source>
        <dbReference type="EMBL" id="CAE0034282.1"/>
    </source>
</evidence>
<proteinExistence type="predicted"/>
<dbReference type="AlphaFoldDB" id="A0A7S3E7V9"/>
<evidence type="ECO:0008006" key="2">
    <source>
        <dbReference type="Google" id="ProtNLM"/>
    </source>
</evidence>
<protein>
    <recommendedName>
        <fullName evidence="2">Pentacotripeptide-repeat region of PRORP domain-containing protein</fullName>
    </recommendedName>
</protein>
<gene>
    <name evidence="1" type="ORF">RMAR00112_LOCUS2226</name>
</gene>
<sequence>MGSRGRLLGSALIRQVFVDAEGVHKRWVNPMTGEVVQKGEFDGVQRSLLSFLDIWGERRQRTSFRLSKATGDLRRQLEGSYSPSIIATSVRNVLGMANSEGETQAAEFLETALEATLDKLDVEDLVLISIADVRRRRYNEALSLLRKARGRSSSLRVYNKHLDSYFLELSRVCSPEVMKEHLDVLIGRSSQYPDYQRHLYAAYARSGRAVEAAEDILSKTSSDEIGIHHFPAVIGELRDISLALILDSKRAELSIAPTPVYFAAIFRCFNHARERPLFREFLLRFLAEQKRFELGITISIMTAAWNVSDLKVGQSVCIWSLKRVLLECLPVPEHYQNAIRLMIARYVGTWSVESLQEAKELCQLIEHRGLMSFEDKSLIADMDKLLSRRQLDMERRTNFVEELEGARPGDLKERLTLGDGY</sequence>
<reference evidence="1" key="1">
    <citation type="submission" date="2021-01" db="EMBL/GenBank/DDBJ databases">
        <authorList>
            <person name="Corre E."/>
            <person name="Pelletier E."/>
            <person name="Niang G."/>
            <person name="Scheremetjew M."/>
            <person name="Finn R."/>
            <person name="Kale V."/>
            <person name="Holt S."/>
            <person name="Cochrane G."/>
            <person name="Meng A."/>
            <person name="Brown T."/>
            <person name="Cohen L."/>
        </authorList>
    </citation>
    <scope>NUCLEOTIDE SEQUENCE</scope>
    <source>
        <strain evidence="1">CCMP 769</strain>
    </source>
</reference>
<accession>A0A7S3E7V9</accession>
<dbReference type="EMBL" id="HBHW01002999">
    <property type="protein sequence ID" value="CAE0034282.1"/>
    <property type="molecule type" value="Transcribed_RNA"/>
</dbReference>